<comment type="caution">
    <text evidence="7">The sequence shown here is derived from an EMBL/GenBank/DDBJ whole genome shotgun (WGS) entry which is preliminary data.</text>
</comment>
<feature type="active site" evidence="4">
    <location>
        <position position="19"/>
    </location>
</feature>
<dbReference type="PROSITE" id="PS51160">
    <property type="entry name" value="ACYLPHOSPHATASE_3"/>
    <property type="match status" value="1"/>
</dbReference>
<dbReference type="PANTHER" id="PTHR47268">
    <property type="entry name" value="ACYLPHOSPHATASE"/>
    <property type="match status" value="1"/>
</dbReference>
<dbReference type="Proteomes" id="UP000177913">
    <property type="component" value="Unassembled WGS sequence"/>
</dbReference>
<organism evidence="7 8">
    <name type="scientific">Candidatus Roizmanbacteria bacterium RIFCSPHIGHO2_02_FULL_38_11</name>
    <dbReference type="NCBI Taxonomy" id="1802039"/>
    <lineage>
        <taxon>Bacteria</taxon>
        <taxon>Candidatus Roizmaniibacteriota</taxon>
    </lineage>
</organism>
<dbReference type="Gene3D" id="3.30.70.100">
    <property type="match status" value="1"/>
</dbReference>
<dbReference type="AlphaFoldDB" id="A0A1F7GYP2"/>
<dbReference type="InterPro" id="IPR036046">
    <property type="entry name" value="Acylphosphatase-like_dom_sf"/>
</dbReference>
<feature type="domain" description="Acylphosphatase-like" evidence="6">
    <location>
        <begin position="4"/>
        <end position="99"/>
    </location>
</feature>
<reference evidence="7 8" key="1">
    <citation type="journal article" date="2016" name="Nat. Commun.">
        <title>Thousands of microbial genomes shed light on interconnected biogeochemical processes in an aquifer system.</title>
        <authorList>
            <person name="Anantharaman K."/>
            <person name="Brown C.T."/>
            <person name="Hug L.A."/>
            <person name="Sharon I."/>
            <person name="Castelle C.J."/>
            <person name="Probst A.J."/>
            <person name="Thomas B.C."/>
            <person name="Singh A."/>
            <person name="Wilkins M.J."/>
            <person name="Karaoz U."/>
            <person name="Brodie E.L."/>
            <person name="Williams K.H."/>
            <person name="Hubbard S.S."/>
            <person name="Banfield J.F."/>
        </authorList>
    </citation>
    <scope>NUCLEOTIDE SEQUENCE [LARGE SCALE GENOMIC DNA]</scope>
</reference>
<dbReference type="Pfam" id="PF00708">
    <property type="entry name" value="Acylphosphatase"/>
    <property type="match status" value="1"/>
</dbReference>
<feature type="active site" evidence="4">
    <location>
        <position position="37"/>
    </location>
</feature>
<protein>
    <recommendedName>
        <fullName evidence="2 4">acylphosphatase</fullName>
        <ecNumber evidence="2 4">3.6.1.7</ecNumber>
    </recommendedName>
</protein>
<evidence type="ECO:0000313" key="8">
    <source>
        <dbReference type="Proteomes" id="UP000177913"/>
    </source>
</evidence>
<dbReference type="SUPFAM" id="SSF54975">
    <property type="entry name" value="Acylphosphatase/BLUF domain-like"/>
    <property type="match status" value="1"/>
</dbReference>
<evidence type="ECO:0000256" key="4">
    <source>
        <dbReference type="PROSITE-ProRule" id="PRU00520"/>
    </source>
</evidence>
<evidence type="ECO:0000256" key="5">
    <source>
        <dbReference type="RuleBase" id="RU004168"/>
    </source>
</evidence>
<comment type="catalytic activity">
    <reaction evidence="3 4">
        <text>an acyl phosphate + H2O = a carboxylate + phosphate + H(+)</text>
        <dbReference type="Rhea" id="RHEA:14965"/>
        <dbReference type="ChEBI" id="CHEBI:15377"/>
        <dbReference type="ChEBI" id="CHEBI:15378"/>
        <dbReference type="ChEBI" id="CHEBI:29067"/>
        <dbReference type="ChEBI" id="CHEBI:43474"/>
        <dbReference type="ChEBI" id="CHEBI:59918"/>
        <dbReference type="EC" id="3.6.1.7"/>
    </reaction>
</comment>
<evidence type="ECO:0000256" key="3">
    <source>
        <dbReference type="ARBA" id="ARBA00047645"/>
    </source>
</evidence>
<evidence type="ECO:0000256" key="2">
    <source>
        <dbReference type="ARBA" id="ARBA00012150"/>
    </source>
</evidence>
<dbReference type="EMBL" id="MFZO01000039">
    <property type="protein sequence ID" value="OGK24048.1"/>
    <property type="molecule type" value="Genomic_DNA"/>
</dbReference>
<dbReference type="PANTHER" id="PTHR47268:SF4">
    <property type="entry name" value="ACYLPHOSPHATASE"/>
    <property type="match status" value="1"/>
</dbReference>
<dbReference type="InterPro" id="IPR020456">
    <property type="entry name" value="Acylphosphatase"/>
</dbReference>
<gene>
    <name evidence="7" type="ORF">A3C25_05020</name>
</gene>
<name>A0A1F7GYP2_9BACT</name>
<evidence type="ECO:0000313" key="7">
    <source>
        <dbReference type="EMBL" id="OGK24048.1"/>
    </source>
</evidence>
<dbReference type="InterPro" id="IPR001792">
    <property type="entry name" value="Acylphosphatase-like_dom"/>
</dbReference>
<dbReference type="EC" id="3.6.1.7" evidence="2 4"/>
<accession>A0A1F7GYP2</accession>
<evidence type="ECO:0000256" key="1">
    <source>
        <dbReference type="ARBA" id="ARBA00005614"/>
    </source>
</evidence>
<comment type="similarity">
    <text evidence="1 5">Belongs to the acylphosphatase family.</text>
</comment>
<keyword evidence="4" id="KW-0378">Hydrolase</keyword>
<dbReference type="GO" id="GO:0003998">
    <property type="term" value="F:acylphosphatase activity"/>
    <property type="evidence" value="ECO:0007669"/>
    <property type="project" value="UniProtKB-EC"/>
</dbReference>
<evidence type="ECO:0000259" key="6">
    <source>
        <dbReference type="PROSITE" id="PS51160"/>
    </source>
</evidence>
<sequence>MLKQVRLYIKGDVIGVGFRAWTKIQAKIVGVDGWVKNVFDKPEIYGVGGGVEALLQGEQEKVEKAFALVKQGPPISRVDDVEIYWEKPKELLEEFEIRK</sequence>
<proteinExistence type="inferred from homology"/>